<dbReference type="NCBIfam" id="TIGR01509">
    <property type="entry name" value="HAD-SF-IA-v3"/>
    <property type="match status" value="1"/>
</dbReference>
<keyword evidence="2" id="KW-1185">Reference proteome</keyword>
<dbReference type="InterPro" id="IPR041492">
    <property type="entry name" value="HAD_2"/>
</dbReference>
<dbReference type="PANTHER" id="PTHR43434:SF1">
    <property type="entry name" value="PHOSPHOGLYCOLATE PHOSPHATASE"/>
    <property type="match status" value="1"/>
</dbReference>
<dbReference type="InterPro" id="IPR036412">
    <property type="entry name" value="HAD-like_sf"/>
</dbReference>
<name>A0A136PUA3_9ACTN</name>
<comment type="caution">
    <text evidence="1">The sequence shown here is derived from an EMBL/GenBank/DDBJ whole genome shotgun (WGS) entry which is preliminary data.</text>
</comment>
<protein>
    <submittedName>
        <fullName evidence="1">Haloacid dehalogenase</fullName>
    </submittedName>
</protein>
<accession>A0A136PUA3</accession>
<dbReference type="InterPro" id="IPR023198">
    <property type="entry name" value="PGP-like_dom2"/>
</dbReference>
<dbReference type="GO" id="GO:0008967">
    <property type="term" value="F:phosphoglycolate phosphatase activity"/>
    <property type="evidence" value="ECO:0007669"/>
    <property type="project" value="TreeGrafter"/>
</dbReference>
<dbReference type="Pfam" id="PF13419">
    <property type="entry name" value="HAD_2"/>
    <property type="match status" value="1"/>
</dbReference>
<dbReference type="InterPro" id="IPR023214">
    <property type="entry name" value="HAD_sf"/>
</dbReference>
<reference evidence="1 2" key="1">
    <citation type="submission" date="2016-01" db="EMBL/GenBank/DDBJ databases">
        <title>Whole genome sequence and analysis of Micromonospora rosaria DSM 803, which can produce antibacterial substance rosamicin.</title>
        <authorList>
            <person name="Yang H."/>
            <person name="He X."/>
            <person name="Zhu D."/>
        </authorList>
    </citation>
    <scope>NUCLEOTIDE SEQUENCE [LARGE SCALE GENOMIC DNA]</scope>
    <source>
        <strain evidence="1 2">DSM 803</strain>
    </source>
</reference>
<evidence type="ECO:0000313" key="1">
    <source>
        <dbReference type="EMBL" id="KXK62059.1"/>
    </source>
</evidence>
<dbReference type="Proteomes" id="UP000070620">
    <property type="component" value="Unassembled WGS sequence"/>
</dbReference>
<dbReference type="InterPro" id="IPR006439">
    <property type="entry name" value="HAD-SF_hydro_IA"/>
</dbReference>
<dbReference type="SFLD" id="SFLDS00003">
    <property type="entry name" value="Haloacid_Dehalogenase"/>
    <property type="match status" value="1"/>
</dbReference>
<gene>
    <name evidence="1" type="ORF">AWW66_10455</name>
</gene>
<dbReference type="Gene3D" id="1.10.150.240">
    <property type="entry name" value="Putative phosphatase, domain 2"/>
    <property type="match status" value="1"/>
</dbReference>
<dbReference type="Gene3D" id="3.40.50.1000">
    <property type="entry name" value="HAD superfamily/HAD-like"/>
    <property type="match status" value="1"/>
</dbReference>
<dbReference type="GO" id="GO:0006281">
    <property type="term" value="P:DNA repair"/>
    <property type="evidence" value="ECO:0007669"/>
    <property type="project" value="TreeGrafter"/>
</dbReference>
<dbReference type="EMBL" id="LRQV01000027">
    <property type="protein sequence ID" value="KXK62059.1"/>
    <property type="molecule type" value="Genomic_DNA"/>
</dbReference>
<evidence type="ECO:0000313" key="2">
    <source>
        <dbReference type="Proteomes" id="UP000070620"/>
    </source>
</evidence>
<organism evidence="1 2">
    <name type="scientific">Micromonospora rosaria</name>
    <dbReference type="NCBI Taxonomy" id="47874"/>
    <lineage>
        <taxon>Bacteria</taxon>
        <taxon>Bacillati</taxon>
        <taxon>Actinomycetota</taxon>
        <taxon>Actinomycetes</taxon>
        <taxon>Micromonosporales</taxon>
        <taxon>Micromonosporaceae</taxon>
        <taxon>Micromonospora</taxon>
    </lineage>
</organism>
<dbReference type="AlphaFoldDB" id="A0A136PUA3"/>
<dbReference type="PANTHER" id="PTHR43434">
    <property type="entry name" value="PHOSPHOGLYCOLATE PHOSPHATASE"/>
    <property type="match status" value="1"/>
</dbReference>
<sequence>MIVDVDDTLCLTQAASFALENEVLAQMGRPPMPRALHLSTWGQPLLDAMPTRSPGLDLARFSALYQAALERYVADGRLDVIPPDNLRALDEFVLTGRAVFLLTSRTEDEVRHMLEPDHVLAERVSGIYHAGNTRFRKPDPRAFDELLATTGIPPEQCVYVGDSPGDAVAAGGAGMHFVGCLQSGVRTPEDFDLRHVDAFIDAFPDIVEAVHRLDRARLSAPGG</sequence>
<dbReference type="InterPro" id="IPR050155">
    <property type="entry name" value="HAD-like_hydrolase_sf"/>
</dbReference>
<dbReference type="NCBIfam" id="TIGR01549">
    <property type="entry name" value="HAD-SF-IA-v1"/>
    <property type="match status" value="1"/>
</dbReference>
<proteinExistence type="predicted"/>
<dbReference type="SFLD" id="SFLDG01129">
    <property type="entry name" value="C1.5:_HAD__Beta-PGM__Phosphata"/>
    <property type="match status" value="1"/>
</dbReference>
<dbReference type="OrthoDB" id="9797743at2"/>
<dbReference type="SUPFAM" id="SSF56784">
    <property type="entry name" value="HAD-like"/>
    <property type="match status" value="1"/>
</dbReference>